<name>A0ABP0G3A6_CLALP</name>
<evidence type="ECO:0000313" key="2">
    <source>
        <dbReference type="Proteomes" id="UP001642483"/>
    </source>
</evidence>
<dbReference type="EMBL" id="CAWYQH010000102">
    <property type="protein sequence ID" value="CAK8686333.1"/>
    <property type="molecule type" value="Genomic_DNA"/>
</dbReference>
<keyword evidence="2" id="KW-1185">Reference proteome</keyword>
<accession>A0ABP0G3A6</accession>
<protein>
    <submittedName>
        <fullName evidence="1">Uncharacterized protein</fullName>
    </submittedName>
</protein>
<proteinExistence type="predicted"/>
<sequence>MDAKAGLLMLWCEIGKTLPPYSTDLYMTIERADLMHGEYEEGGTGLIKLSHLEVAAITVQ</sequence>
<gene>
    <name evidence="1" type="ORF">CVLEPA_LOCUS18278</name>
</gene>
<dbReference type="Proteomes" id="UP001642483">
    <property type="component" value="Unassembled WGS sequence"/>
</dbReference>
<evidence type="ECO:0000313" key="1">
    <source>
        <dbReference type="EMBL" id="CAK8686333.1"/>
    </source>
</evidence>
<comment type="caution">
    <text evidence="1">The sequence shown here is derived from an EMBL/GenBank/DDBJ whole genome shotgun (WGS) entry which is preliminary data.</text>
</comment>
<reference evidence="1 2" key="1">
    <citation type="submission" date="2024-02" db="EMBL/GenBank/DDBJ databases">
        <authorList>
            <person name="Daric V."/>
            <person name="Darras S."/>
        </authorList>
    </citation>
    <scope>NUCLEOTIDE SEQUENCE [LARGE SCALE GENOMIC DNA]</scope>
</reference>
<organism evidence="1 2">
    <name type="scientific">Clavelina lepadiformis</name>
    <name type="common">Light-bulb sea squirt</name>
    <name type="synonym">Ascidia lepadiformis</name>
    <dbReference type="NCBI Taxonomy" id="159417"/>
    <lineage>
        <taxon>Eukaryota</taxon>
        <taxon>Metazoa</taxon>
        <taxon>Chordata</taxon>
        <taxon>Tunicata</taxon>
        <taxon>Ascidiacea</taxon>
        <taxon>Aplousobranchia</taxon>
        <taxon>Clavelinidae</taxon>
        <taxon>Clavelina</taxon>
    </lineage>
</organism>